<accession>A0AAD4WCI5</accession>
<dbReference type="Proteomes" id="UP001054821">
    <property type="component" value="Chromosome 3"/>
</dbReference>
<reference evidence="2 3" key="1">
    <citation type="journal article" date="2022" name="G3 (Bethesda)">
        <title>Whole-genome sequence and methylome profiling of the almond [Prunus dulcis (Mill.) D.A. Webb] cultivar 'Nonpareil'.</title>
        <authorList>
            <person name="D'Amico-Willman K.M."/>
            <person name="Ouma W.Z."/>
            <person name="Meulia T."/>
            <person name="Sideli G.M."/>
            <person name="Gradziel T.M."/>
            <person name="Fresnedo-Ramirez J."/>
        </authorList>
    </citation>
    <scope>NUCLEOTIDE SEQUENCE [LARGE SCALE GENOMIC DNA]</scope>
    <source>
        <strain evidence="2">Clone GOH B32 T37-40</strain>
    </source>
</reference>
<protein>
    <submittedName>
        <fullName evidence="2">Uncharacterized protein</fullName>
    </submittedName>
</protein>
<feature type="region of interest" description="Disordered" evidence="1">
    <location>
        <begin position="48"/>
        <end position="78"/>
    </location>
</feature>
<evidence type="ECO:0000313" key="3">
    <source>
        <dbReference type="Proteomes" id="UP001054821"/>
    </source>
</evidence>
<organism evidence="2 3">
    <name type="scientific">Prunus dulcis</name>
    <name type="common">Almond</name>
    <name type="synonym">Amygdalus dulcis</name>
    <dbReference type="NCBI Taxonomy" id="3755"/>
    <lineage>
        <taxon>Eukaryota</taxon>
        <taxon>Viridiplantae</taxon>
        <taxon>Streptophyta</taxon>
        <taxon>Embryophyta</taxon>
        <taxon>Tracheophyta</taxon>
        <taxon>Spermatophyta</taxon>
        <taxon>Magnoliopsida</taxon>
        <taxon>eudicotyledons</taxon>
        <taxon>Gunneridae</taxon>
        <taxon>Pentapetalae</taxon>
        <taxon>rosids</taxon>
        <taxon>fabids</taxon>
        <taxon>Rosales</taxon>
        <taxon>Rosaceae</taxon>
        <taxon>Amygdaloideae</taxon>
        <taxon>Amygdaleae</taxon>
        <taxon>Prunus</taxon>
    </lineage>
</organism>
<evidence type="ECO:0000256" key="1">
    <source>
        <dbReference type="SAM" id="MobiDB-lite"/>
    </source>
</evidence>
<comment type="caution">
    <text evidence="2">The sequence shown here is derived from an EMBL/GenBank/DDBJ whole genome shotgun (WGS) entry which is preliminary data.</text>
</comment>
<gene>
    <name evidence="2" type="ORF">L3X38_019860</name>
</gene>
<dbReference type="EMBL" id="JAJFAZ020000003">
    <property type="protein sequence ID" value="KAI5340586.1"/>
    <property type="molecule type" value="Genomic_DNA"/>
</dbReference>
<sequence length="116" mass="13358">MDFAAEDRLEYCFTVTRLADCSPAGHNIKCQAAIISTTRRQSTKCKVRDCVDRQRQRGHSKTKTPRNLRHPPRVSFPLDLPLSPSSSRPFLSPQPDSHFPFYELKIRSSSLWTRKV</sequence>
<name>A0AAD4WCI5_PRUDU</name>
<proteinExistence type="predicted"/>
<dbReference type="AlphaFoldDB" id="A0AAD4WCI5"/>
<feature type="compositionally biased region" description="Basic residues" evidence="1">
    <location>
        <begin position="56"/>
        <end position="72"/>
    </location>
</feature>
<evidence type="ECO:0000313" key="2">
    <source>
        <dbReference type="EMBL" id="KAI5340586.1"/>
    </source>
</evidence>
<keyword evidence="3" id="KW-1185">Reference proteome</keyword>